<dbReference type="STRING" id="1522368.IN07_14570"/>
<organism evidence="4 5">
    <name type="scientific">Modestobacter caceresii</name>
    <dbReference type="NCBI Taxonomy" id="1522368"/>
    <lineage>
        <taxon>Bacteria</taxon>
        <taxon>Bacillati</taxon>
        <taxon>Actinomycetota</taxon>
        <taxon>Actinomycetes</taxon>
        <taxon>Geodermatophilales</taxon>
        <taxon>Geodermatophilaceae</taxon>
        <taxon>Modestobacter</taxon>
    </lineage>
</organism>
<dbReference type="PROSITE" id="PS51186">
    <property type="entry name" value="GNAT"/>
    <property type="match status" value="1"/>
</dbReference>
<keyword evidence="1" id="KW-0808">Transferase</keyword>
<name>A0A098Y651_9ACTN</name>
<evidence type="ECO:0000313" key="4">
    <source>
        <dbReference type="EMBL" id="KGH45927.1"/>
    </source>
</evidence>
<keyword evidence="5" id="KW-1185">Reference proteome</keyword>
<gene>
    <name evidence="4" type="ORF">IN07_14570</name>
</gene>
<dbReference type="PANTHER" id="PTHR43877">
    <property type="entry name" value="AMINOALKYLPHOSPHONATE N-ACETYLTRANSFERASE-RELATED-RELATED"/>
    <property type="match status" value="1"/>
</dbReference>
<dbReference type="AlphaFoldDB" id="A0A098Y651"/>
<evidence type="ECO:0000313" key="5">
    <source>
        <dbReference type="Proteomes" id="UP000029713"/>
    </source>
</evidence>
<dbReference type="InterPro" id="IPR000182">
    <property type="entry name" value="GNAT_dom"/>
</dbReference>
<evidence type="ECO:0000259" key="3">
    <source>
        <dbReference type="PROSITE" id="PS51186"/>
    </source>
</evidence>
<sequence length="166" mass="17432">MLVRRRVDHDLPGSVRALREVHDVDGYPARWPTDPAAWLTPSGTVACWVAEVAGVVVGHACLVGDVVDDVLSRLTGVPAGGLGAVSRLYVAPRGRGEGLGAGLLAAVTACAADRGLQVVLEVVEGSGAVRLYERLGWRLVDRRSADWTVPSGARPSIRVYVPPPPG</sequence>
<dbReference type="OrthoDB" id="4458954at2"/>
<dbReference type="Pfam" id="PF00583">
    <property type="entry name" value="Acetyltransf_1"/>
    <property type="match status" value="1"/>
</dbReference>
<proteinExistence type="predicted"/>
<dbReference type="InterPro" id="IPR050832">
    <property type="entry name" value="Bact_Acetyltransf"/>
</dbReference>
<dbReference type="PANTHER" id="PTHR43877:SF2">
    <property type="entry name" value="AMINOALKYLPHOSPHONATE N-ACETYLTRANSFERASE-RELATED"/>
    <property type="match status" value="1"/>
</dbReference>
<accession>A0A098Y651</accession>
<dbReference type="SUPFAM" id="SSF55729">
    <property type="entry name" value="Acyl-CoA N-acyltransferases (Nat)"/>
    <property type="match status" value="1"/>
</dbReference>
<reference evidence="4 5" key="1">
    <citation type="submission" date="2014-07" db="EMBL/GenBank/DDBJ databases">
        <title>Biosystematic studies on Modestobacter strains isolated from extreme hyper-arid desert soil and from historic building.</title>
        <authorList>
            <person name="Bukarasam K."/>
            <person name="Bull A."/>
            <person name="Girard G."/>
            <person name="van Wezel G."/>
            <person name="Goodfellow M."/>
        </authorList>
    </citation>
    <scope>NUCLEOTIDE SEQUENCE [LARGE SCALE GENOMIC DNA]</scope>
    <source>
        <strain evidence="4 5">KNN45-2b</strain>
    </source>
</reference>
<comment type="caution">
    <text evidence="4">The sequence shown here is derived from an EMBL/GenBank/DDBJ whole genome shotgun (WGS) entry which is preliminary data.</text>
</comment>
<feature type="domain" description="N-acetyltransferase" evidence="3">
    <location>
        <begin position="1"/>
        <end position="164"/>
    </location>
</feature>
<evidence type="ECO:0000256" key="2">
    <source>
        <dbReference type="ARBA" id="ARBA00023315"/>
    </source>
</evidence>
<dbReference type="InterPro" id="IPR016181">
    <property type="entry name" value="Acyl_CoA_acyltransferase"/>
</dbReference>
<dbReference type="Proteomes" id="UP000029713">
    <property type="component" value="Unassembled WGS sequence"/>
</dbReference>
<dbReference type="Gene3D" id="3.40.630.30">
    <property type="match status" value="1"/>
</dbReference>
<dbReference type="GO" id="GO:0016747">
    <property type="term" value="F:acyltransferase activity, transferring groups other than amino-acyl groups"/>
    <property type="evidence" value="ECO:0007669"/>
    <property type="project" value="InterPro"/>
</dbReference>
<dbReference type="EMBL" id="JPMX01000063">
    <property type="protein sequence ID" value="KGH45927.1"/>
    <property type="molecule type" value="Genomic_DNA"/>
</dbReference>
<keyword evidence="2" id="KW-0012">Acyltransferase</keyword>
<dbReference type="RefSeq" id="WP_036336614.1">
    <property type="nucleotide sequence ID" value="NZ_JPMX01000063.1"/>
</dbReference>
<protein>
    <recommendedName>
        <fullName evidence="3">N-acetyltransferase domain-containing protein</fullName>
    </recommendedName>
</protein>
<evidence type="ECO:0000256" key="1">
    <source>
        <dbReference type="ARBA" id="ARBA00022679"/>
    </source>
</evidence>